<keyword evidence="6" id="KW-1185">Reference proteome</keyword>
<keyword evidence="1" id="KW-0677">Repeat</keyword>
<dbReference type="SMART" id="SM00060">
    <property type="entry name" value="FN3"/>
    <property type="match status" value="4"/>
</dbReference>
<dbReference type="InterPro" id="IPR003961">
    <property type="entry name" value="FN3_dom"/>
</dbReference>
<evidence type="ECO:0000313" key="6">
    <source>
        <dbReference type="Proteomes" id="UP000306409"/>
    </source>
</evidence>
<feature type="domain" description="Fibronectin type-III" evidence="3">
    <location>
        <begin position="609"/>
        <end position="725"/>
    </location>
</feature>
<evidence type="ECO:0000256" key="1">
    <source>
        <dbReference type="ARBA" id="ARBA00022737"/>
    </source>
</evidence>
<dbReference type="PROSITE" id="PS50853">
    <property type="entry name" value="FN3"/>
    <property type="match status" value="3"/>
</dbReference>
<dbReference type="InterPro" id="IPR013783">
    <property type="entry name" value="Ig-like_fold"/>
</dbReference>
<dbReference type="Proteomes" id="UP000306409">
    <property type="component" value="Chromosome"/>
</dbReference>
<evidence type="ECO:0000313" key="5">
    <source>
        <dbReference type="EMBL" id="QNU66645.1"/>
    </source>
</evidence>
<feature type="domain" description="Fibronectin type-III" evidence="3">
    <location>
        <begin position="732"/>
        <end position="835"/>
    </location>
</feature>
<proteinExistence type="predicted"/>
<reference evidence="5 6" key="1">
    <citation type="submission" date="2020-09" db="EMBL/GenBank/DDBJ databases">
        <title>Characterization and genome sequencing of Ruminiclostridium sp. nov. MA18.</title>
        <authorList>
            <person name="Rettenmaier R."/>
            <person name="Kowollik M.-L."/>
            <person name="Liebl W."/>
            <person name="Zverlov V."/>
        </authorList>
    </citation>
    <scope>NUCLEOTIDE SEQUENCE [LARGE SCALE GENOMIC DNA]</scope>
    <source>
        <strain evidence="5 6">MA18</strain>
    </source>
</reference>
<dbReference type="InterPro" id="IPR036116">
    <property type="entry name" value="FN3_sf"/>
</dbReference>
<evidence type="ECO:0000256" key="2">
    <source>
        <dbReference type="SAM" id="MobiDB-lite"/>
    </source>
</evidence>
<sequence>MKTNRILATIMLVIFFITTYGTNLALGAELPDQPAPSGLAITALYPNVEKPIGYSSSDGGASGFYADIGWAGIDNPQGITVTGKYVNIYLQESPKGYRSARPVFLKEKDLPAGTTPIRMRNLNSGTVYTANAKAYYTYIDALTDNTMKSPESASSNTVKFLTDINVQCETTGTNKFKITWDDVWNDGKRINYKLYVSENADFTNTLPIHITKNEIGLNGPVFVNESEGKLTYEHKVNDAGRVYYVKIVPDLTDSEIIRTQDPTTVLVSTYILAKTTKMAITDAGVIWKLDWSPVVTGISTSDVKVSYQIDKFIGNVPIPMLIEESTSTFITVPLGEEVSYYLIRATVTKDGHNLYPDSVSIVSDKITLQDEKVSSTPAMPEIVSEFVDSAGNVIISYADILNVDNTVKIKGELGTNTATVLWRVPKKADGTIDMDVLYDIWLIEDPNTIDEPKTDTLIQSSFTPGETNYVMDAADNNKVIGYKYKLEGLTANHTYYFKIVAKKYFAEKIDDVIQNVEHASAPALKVIITLPGGAIDTPLIPSNPPLQIRKKIDGVSDMITDKSVTIQLKNRWYEIFDTVTGEWSYDDQKSRADKTSLNDTPPYNPVTTPPDNITYRKVSYGDGVTLSVGCQEYYEGIDITTIDNYALEGVSTAPNDEREDATLNAPDNIPSDTVPPIYSKHNIVIPVNDLKPNTTYILWVRAVRDGEPDLISDTSNPIIFTTLPSPTQIVEKPIVPNFNYTYASDTYIDLGWELVDGNTYYIKYGTVDNPEKAGPVITVTTEQIKNSGVDYIRIPGLKPDTLYYFWIQAEAFSQDMTESKKSEWSDSLPVKTLKDIPPTTPRGFGTSDKTKNSITFEWIQEDNLEYILEVASGIDYNDVKQYKVGAVSEYKVDGLKSNFRYFARLYAYDPAKDLISQPTQSISVRTLRSSDDYDSDQDVDNVIGGEFIDKAPKVVGGTWTVKIVGVNADRLIQVMNTDNKLDYIVDVSEPPSKADYIAIYVSKKVFDKLEQLKENISFKTSTVTYDLKAGILANVITENTLSEQVYIFNITLQPSKPASKANELLLKKQLAKMEVTLDTGNGIIEISEFNTPLVVNYPYTIMNDYVEGKTAGYVFNPKIQNWEKQTSWNKYDPDNQSGVISFNSKTSGIFAVADKTTSIFDDIYGHEYESSIINVAYLHKLKSVSGRMFEPDEEATLGDAVKLIFDTLEYQYGSEYMESAVKAGFIKGGKYAGTVCSRQEAAAMVTVLYEIKTGEKVKAEDDITSSYSDYNKIDKNLLDKVTFAVENGFIPNSSSSKLNPTGAVTRGELMYMIEKALALAGEIE</sequence>
<gene>
    <name evidence="5" type="ORF">EHE19_017630</name>
</gene>
<dbReference type="KEGG" id="rher:EHE19_017630"/>
<evidence type="ECO:0000259" key="4">
    <source>
        <dbReference type="PROSITE" id="PS51272"/>
    </source>
</evidence>
<feature type="domain" description="Fibronectin type-III" evidence="3">
    <location>
        <begin position="837"/>
        <end position="929"/>
    </location>
</feature>
<organism evidence="5 6">
    <name type="scientific">Ruminiclostridium herbifermentans</name>
    <dbReference type="NCBI Taxonomy" id="2488810"/>
    <lineage>
        <taxon>Bacteria</taxon>
        <taxon>Bacillati</taxon>
        <taxon>Bacillota</taxon>
        <taxon>Clostridia</taxon>
        <taxon>Eubacteriales</taxon>
        <taxon>Oscillospiraceae</taxon>
        <taxon>Ruminiclostridium</taxon>
    </lineage>
</organism>
<dbReference type="SUPFAM" id="SSF49265">
    <property type="entry name" value="Fibronectin type III"/>
    <property type="match status" value="2"/>
</dbReference>
<name>A0A4V6EPS7_9FIRM</name>
<feature type="domain" description="SLH" evidence="4">
    <location>
        <begin position="1264"/>
        <end position="1324"/>
    </location>
</feature>
<dbReference type="PROSITE" id="PS51272">
    <property type="entry name" value="SLH"/>
    <property type="match status" value="1"/>
</dbReference>
<accession>A0A4V6EPS7</accession>
<dbReference type="RefSeq" id="WP_137697413.1">
    <property type="nucleotide sequence ID" value="NZ_CP061336.1"/>
</dbReference>
<dbReference type="CDD" id="cd00063">
    <property type="entry name" value="FN3"/>
    <property type="match status" value="2"/>
</dbReference>
<dbReference type="EMBL" id="CP061336">
    <property type="protein sequence ID" value="QNU66645.1"/>
    <property type="molecule type" value="Genomic_DNA"/>
</dbReference>
<dbReference type="OrthoDB" id="1735978at2"/>
<protein>
    <submittedName>
        <fullName evidence="5">Fibronectin type III domain-containing protein</fullName>
    </submittedName>
</protein>
<feature type="region of interest" description="Disordered" evidence="2">
    <location>
        <begin position="588"/>
        <end position="610"/>
    </location>
</feature>
<dbReference type="InterPro" id="IPR001119">
    <property type="entry name" value="SLH_dom"/>
</dbReference>
<evidence type="ECO:0000259" key="3">
    <source>
        <dbReference type="PROSITE" id="PS50853"/>
    </source>
</evidence>
<dbReference type="Gene3D" id="2.60.40.10">
    <property type="entry name" value="Immunoglobulins"/>
    <property type="match status" value="2"/>
</dbReference>